<gene>
    <name evidence="2" type="ORF">CMEL01_07875</name>
</gene>
<evidence type="ECO:0000256" key="1">
    <source>
        <dbReference type="SAM" id="MobiDB-lite"/>
    </source>
</evidence>
<proteinExistence type="predicted"/>
<evidence type="ECO:0000313" key="2">
    <source>
        <dbReference type="EMBL" id="KAK1450539.1"/>
    </source>
</evidence>
<protein>
    <submittedName>
        <fullName evidence="2">Uncharacterized protein</fullName>
    </submittedName>
</protein>
<evidence type="ECO:0000313" key="3">
    <source>
        <dbReference type="Proteomes" id="UP001239795"/>
    </source>
</evidence>
<sequence>MEGKQQHPSPVGQEIQGSSVPPRLPPDSGFLLVPSLQVGNSQFLVGGPNRIKHSLIAILLSPFSIHDPALTLLLLYLSHSFVPRAEVLEAGASPRHGPKLRSSPAATPRAPVLA</sequence>
<accession>A0AAI9XHQ6</accession>
<dbReference type="EMBL" id="MLGG01000057">
    <property type="protein sequence ID" value="KAK1450539.1"/>
    <property type="molecule type" value="Genomic_DNA"/>
</dbReference>
<feature type="region of interest" description="Disordered" evidence="1">
    <location>
        <begin position="92"/>
        <end position="114"/>
    </location>
</feature>
<keyword evidence="3" id="KW-1185">Reference proteome</keyword>
<name>A0AAI9XHQ6_9PEZI</name>
<dbReference type="AlphaFoldDB" id="A0AAI9XHQ6"/>
<feature type="region of interest" description="Disordered" evidence="1">
    <location>
        <begin position="1"/>
        <end position="26"/>
    </location>
</feature>
<dbReference type="Proteomes" id="UP001239795">
    <property type="component" value="Unassembled WGS sequence"/>
</dbReference>
<organism evidence="2 3">
    <name type="scientific">Colletotrichum melonis</name>
    <dbReference type="NCBI Taxonomy" id="1209925"/>
    <lineage>
        <taxon>Eukaryota</taxon>
        <taxon>Fungi</taxon>
        <taxon>Dikarya</taxon>
        <taxon>Ascomycota</taxon>
        <taxon>Pezizomycotina</taxon>
        <taxon>Sordariomycetes</taxon>
        <taxon>Hypocreomycetidae</taxon>
        <taxon>Glomerellales</taxon>
        <taxon>Glomerellaceae</taxon>
        <taxon>Colletotrichum</taxon>
        <taxon>Colletotrichum acutatum species complex</taxon>
    </lineage>
</organism>
<reference evidence="2 3" key="1">
    <citation type="submission" date="2016-10" db="EMBL/GenBank/DDBJ databases">
        <title>The genome sequence of Colletotrichum fioriniae PJ7.</title>
        <authorList>
            <person name="Baroncelli R."/>
        </authorList>
    </citation>
    <scope>NUCLEOTIDE SEQUENCE [LARGE SCALE GENOMIC DNA]</scope>
    <source>
        <strain evidence="2">Col 31</strain>
    </source>
</reference>
<comment type="caution">
    <text evidence="2">The sequence shown here is derived from an EMBL/GenBank/DDBJ whole genome shotgun (WGS) entry which is preliminary data.</text>
</comment>